<dbReference type="AlphaFoldDB" id="A0A3M7SF78"/>
<evidence type="ECO:0000313" key="1">
    <source>
        <dbReference type="EMBL" id="RNA34463.1"/>
    </source>
</evidence>
<organism evidence="1 2">
    <name type="scientific">Brachionus plicatilis</name>
    <name type="common">Marine rotifer</name>
    <name type="synonym">Brachionus muelleri</name>
    <dbReference type="NCBI Taxonomy" id="10195"/>
    <lineage>
        <taxon>Eukaryota</taxon>
        <taxon>Metazoa</taxon>
        <taxon>Spiralia</taxon>
        <taxon>Gnathifera</taxon>
        <taxon>Rotifera</taxon>
        <taxon>Eurotatoria</taxon>
        <taxon>Monogononta</taxon>
        <taxon>Pseudotrocha</taxon>
        <taxon>Ploima</taxon>
        <taxon>Brachionidae</taxon>
        <taxon>Brachionus</taxon>
    </lineage>
</organism>
<proteinExistence type="predicted"/>
<gene>
    <name evidence="1" type="ORF">BpHYR1_021532</name>
</gene>
<dbReference type="EMBL" id="REGN01001476">
    <property type="protein sequence ID" value="RNA34463.1"/>
    <property type="molecule type" value="Genomic_DNA"/>
</dbReference>
<accession>A0A3M7SF78</accession>
<protein>
    <submittedName>
        <fullName evidence="1">Uncharacterized protein</fullName>
    </submittedName>
</protein>
<name>A0A3M7SF78_BRAPC</name>
<keyword evidence="2" id="KW-1185">Reference proteome</keyword>
<reference evidence="1 2" key="1">
    <citation type="journal article" date="2018" name="Sci. Rep.">
        <title>Genomic signatures of local adaptation to the degree of environmental predictability in rotifers.</title>
        <authorList>
            <person name="Franch-Gras L."/>
            <person name="Hahn C."/>
            <person name="Garcia-Roger E.M."/>
            <person name="Carmona M.J."/>
            <person name="Serra M."/>
            <person name="Gomez A."/>
        </authorList>
    </citation>
    <scope>NUCLEOTIDE SEQUENCE [LARGE SCALE GENOMIC DNA]</scope>
    <source>
        <strain evidence="1">HYR1</strain>
    </source>
</reference>
<sequence length="62" mass="7523">MFFLIEGRQVEPLMILIFKDLESDTKGQKEYKDYYLMMINTQLDLELLLKLKPKQIDFDLKH</sequence>
<dbReference type="Proteomes" id="UP000276133">
    <property type="component" value="Unassembled WGS sequence"/>
</dbReference>
<comment type="caution">
    <text evidence="1">The sequence shown here is derived from an EMBL/GenBank/DDBJ whole genome shotgun (WGS) entry which is preliminary data.</text>
</comment>
<evidence type="ECO:0000313" key="2">
    <source>
        <dbReference type="Proteomes" id="UP000276133"/>
    </source>
</evidence>